<protein>
    <submittedName>
        <fullName evidence="1">Neuronal acetylcholine receptor subunit beta-2</fullName>
    </submittedName>
</protein>
<proteinExistence type="predicted"/>
<reference evidence="1 2" key="2">
    <citation type="submission" date="2019-04" db="EMBL/GenBank/DDBJ databases">
        <title>The genome sequence of big-headed turtle.</title>
        <authorList>
            <person name="Gong S."/>
        </authorList>
    </citation>
    <scope>NUCLEOTIDE SEQUENCE [LARGE SCALE GENOMIC DNA]</scope>
    <source>
        <strain evidence="1">DO16091913</strain>
        <tissue evidence="1">Muscle</tissue>
    </source>
</reference>
<accession>A0A4D9DQ31</accession>
<name>A0A4D9DQ31_9SAUR</name>
<keyword evidence="1" id="KW-0675">Receptor</keyword>
<dbReference type="Proteomes" id="UP000297703">
    <property type="component" value="Unassembled WGS sequence"/>
</dbReference>
<evidence type="ECO:0000313" key="1">
    <source>
        <dbReference type="EMBL" id="TFJ99154.1"/>
    </source>
</evidence>
<reference evidence="1 2" key="1">
    <citation type="submission" date="2019-04" db="EMBL/GenBank/DDBJ databases">
        <title>Draft genome of the big-headed turtle Platysternon megacephalum.</title>
        <authorList>
            <person name="Gong S."/>
        </authorList>
    </citation>
    <scope>NUCLEOTIDE SEQUENCE [LARGE SCALE GENOMIC DNA]</scope>
    <source>
        <strain evidence="1">DO16091913</strain>
        <tissue evidence="1">Muscle</tissue>
    </source>
</reference>
<dbReference type="AlphaFoldDB" id="A0A4D9DQ31"/>
<organism evidence="1 2">
    <name type="scientific">Platysternon megacephalum</name>
    <name type="common">big-headed turtle</name>
    <dbReference type="NCBI Taxonomy" id="55544"/>
    <lineage>
        <taxon>Eukaryota</taxon>
        <taxon>Metazoa</taxon>
        <taxon>Chordata</taxon>
        <taxon>Craniata</taxon>
        <taxon>Vertebrata</taxon>
        <taxon>Euteleostomi</taxon>
        <taxon>Archelosauria</taxon>
        <taxon>Testudinata</taxon>
        <taxon>Testudines</taxon>
        <taxon>Cryptodira</taxon>
        <taxon>Durocryptodira</taxon>
        <taxon>Testudinoidea</taxon>
        <taxon>Platysternidae</taxon>
        <taxon>Platysternon</taxon>
    </lineage>
</organism>
<comment type="caution">
    <text evidence="1">The sequence shown here is derived from an EMBL/GenBank/DDBJ whole genome shotgun (WGS) entry which is preliminary data.</text>
</comment>
<gene>
    <name evidence="1" type="ORF">DR999_PMT18836</name>
</gene>
<keyword evidence="2" id="KW-1185">Reference proteome</keyword>
<dbReference type="EMBL" id="QXTE01000346">
    <property type="protein sequence ID" value="TFJ99154.1"/>
    <property type="molecule type" value="Genomic_DNA"/>
</dbReference>
<sequence length="99" mass="11539">MTFTLPFIQQHFDLWFYIRGRNLCSTAGNYYEIFTVVSATNTLLFKCDRYSFPLTLGGFLKINKYLFALMSIPMKDLFIEIQLHQNGVPNRNVVTGMEI</sequence>
<evidence type="ECO:0000313" key="2">
    <source>
        <dbReference type="Proteomes" id="UP000297703"/>
    </source>
</evidence>